<proteinExistence type="predicted"/>
<dbReference type="SUPFAM" id="SSF53474">
    <property type="entry name" value="alpha/beta-Hydrolases"/>
    <property type="match status" value="1"/>
</dbReference>
<feature type="region of interest" description="Disordered" evidence="1">
    <location>
        <begin position="543"/>
        <end position="591"/>
    </location>
</feature>
<reference evidence="4" key="1">
    <citation type="submission" date="2021-01" db="EMBL/GenBank/DDBJ databases">
        <authorList>
            <person name="Corre E."/>
            <person name="Pelletier E."/>
            <person name="Niang G."/>
            <person name="Scheremetjew M."/>
            <person name="Finn R."/>
            <person name="Kale V."/>
            <person name="Holt S."/>
            <person name="Cochrane G."/>
            <person name="Meng A."/>
            <person name="Brown T."/>
            <person name="Cohen L."/>
        </authorList>
    </citation>
    <scope>NUCLEOTIDE SEQUENCE</scope>
    <source>
        <strain evidence="4">CCMP 410</strain>
    </source>
</reference>
<organism evidence="4">
    <name type="scientific">Grammatophora oceanica</name>
    <dbReference type="NCBI Taxonomy" id="210454"/>
    <lineage>
        <taxon>Eukaryota</taxon>
        <taxon>Sar</taxon>
        <taxon>Stramenopiles</taxon>
        <taxon>Ochrophyta</taxon>
        <taxon>Bacillariophyta</taxon>
        <taxon>Fragilariophyceae</taxon>
        <taxon>Fragilariophycidae</taxon>
        <taxon>Rhabdonematales</taxon>
        <taxon>Grammatophoraceae</taxon>
        <taxon>Grammatophora</taxon>
    </lineage>
</organism>
<dbReference type="PANTHER" id="PTHR12482:SF62">
    <property type="entry name" value="LIPASE ROG1-RELATED"/>
    <property type="match status" value="1"/>
</dbReference>
<feature type="compositionally biased region" description="Low complexity" evidence="1">
    <location>
        <begin position="391"/>
        <end position="403"/>
    </location>
</feature>
<evidence type="ECO:0000256" key="2">
    <source>
        <dbReference type="SAM" id="Phobius"/>
    </source>
</evidence>
<evidence type="ECO:0000256" key="1">
    <source>
        <dbReference type="SAM" id="MobiDB-lite"/>
    </source>
</evidence>
<dbReference type="InterPro" id="IPR007751">
    <property type="entry name" value="DUF676_lipase-like"/>
</dbReference>
<keyword evidence="2" id="KW-1133">Transmembrane helix</keyword>
<feature type="compositionally biased region" description="Low complexity" evidence="1">
    <location>
        <begin position="543"/>
        <end position="583"/>
    </location>
</feature>
<dbReference type="Pfam" id="PF05057">
    <property type="entry name" value="DUF676"/>
    <property type="match status" value="1"/>
</dbReference>
<dbReference type="PANTHER" id="PTHR12482">
    <property type="entry name" value="LIPASE ROG1-RELATED-RELATED"/>
    <property type="match status" value="1"/>
</dbReference>
<feature type="compositionally biased region" description="Low complexity" evidence="1">
    <location>
        <begin position="463"/>
        <end position="476"/>
    </location>
</feature>
<evidence type="ECO:0000313" key="4">
    <source>
        <dbReference type="EMBL" id="CAD9301742.1"/>
    </source>
</evidence>
<feature type="region of interest" description="Disordered" evidence="1">
    <location>
        <begin position="668"/>
        <end position="689"/>
    </location>
</feature>
<evidence type="ECO:0000259" key="3">
    <source>
        <dbReference type="Pfam" id="PF05057"/>
    </source>
</evidence>
<name>A0A7S1VJ90_9STRA</name>
<keyword evidence="2" id="KW-0812">Transmembrane</keyword>
<keyword evidence="2" id="KW-0472">Membrane</keyword>
<feature type="transmembrane region" description="Helical" evidence="2">
    <location>
        <begin position="31"/>
        <end position="50"/>
    </location>
</feature>
<dbReference type="AlphaFoldDB" id="A0A7S1VJ90"/>
<accession>A0A7S1VJ90</accession>
<protein>
    <recommendedName>
        <fullName evidence="3">DUF676 domain-containing protein</fullName>
    </recommendedName>
</protein>
<sequence>MSTIIAWLLQEATTTRPTEESMLSSLLSAPMTQILVTVGLGAVVLLLLIYQVEGLGISSIWKKFRSLQKADTTTTTDQQQTTTSGATQTTTRIALLALGAKQEAWWDDLAPPFSLESMTTIAEDVDLQEYNKKPVDIMHFCFLLHGIRGYSRDLSYLQTVMEIFVDKEKRKLCEASKTSAATVPHQDMLVHTTVCNEGKTTDGVINGGNRVVEEMYTVMRAWIQNQQHLPKEMTISFVGNSLGGVYARYAIMRLAQDGMNVPSLTINNENNNTTKTDTLPFQFNIFCTTAAPHLGVSRHTYMPLPRTAELGVARTMGETGSDLFLVTDLMKRMALEESFVGPLRQFRKRMALANAYGTDFPVPVGTAAFLSDQSDYPHFFETTTTVASSYETTTTNTTASSSSSDEEETDDDDDASNSNNSAASSTASSSSPPPTRNYVIATLHTPPKPTNTPPMMSAEQQESSPSDNNNSDDTTTTPVVVVKDAAAALDDDLAEMSRSLDSLGWKKVFVDMRNEIPMSIKLPSFVRRSNLSSSLSMAASSFGATTTTTTDCATNTTSSSSPLDDPSAASSSSSSSSSCTSTTAPPPSQEESVMAILKQKGVVESREFKQAISASVPISRDGKLSIPLGHNMIVAFSRSRLATLMNKGGRPIVDGLAKELVEDVFSWNNSSSSSSDGTIPYASSLDKKQ</sequence>
<dbReference type="EMBL" id="HBGK01042183">
    <property type="protein sequence ID" value="CAD9301742.1"/>
    <property type="molecule type" value="Transcribed_RNA"/>
</dbReference>
<dbReference type="InterPro" id="IPR044294">
    <property type="entry name" value="Lipase-like"/>
</dbReference>
<gene>
    <name evidence="4" type="ORF">GOCE00092_LOCUS22092</name>
</gene>
<dbReference type="InterPro" id="IPR029058">
    <property type="entry name" value="AB_hydrolase_fold"/>
</dbReference>
<feature type="domain" description="DUF676" evidence="3">
    <location>
        <begin position="138"/>
        <end position="356"/>
    </location>
</feature>
<feature type="compositionally biased region" description="Acidic residues" evidence="1">
    <location>
        <begin position="404"/>
        <end position="415"/>
    </location>
</feature>
<feature type="region of interest" description="Disordered" evidence="1">
    <location>
        <begin position="391"/>
        <end position="476"/>
    </location>
</feature>
<feature type="compositionally biased region" description="Low complexity" evidence="1">
    <location>
        <begin position="416"/>
        <end position="430"/>
    </location>
</feature>